<keyword evidence="1" id="KW-0812">Transmembrane</keyword>
<dbReference type="Pfam" id="PF09835">
    <property type="entry name" value="DUF2062"/>
    <property type="match status" value="1"/>
</dbReference>
<proteinExistence type="predicted"/>
<keyword evidence="5" id="KW-1185">Reference proteome</keyword>
<dbReference type="RefSeq" id="WP_251741453.1">
    <property type="nucleotide sequence ID" value="NZ_JBHUOJ010000001.1"/>
</dbReference>
<reference evidence="5" key="1">
    <citation type="journal article" date="2019" name="Int. J. Syst. Evol. Microbiol.">
        <title>The Global Catalogue of Microorganisms (GCM) 10K type strain sequencing project: providing services to taxonomists for standard genome sequencing and annotation.</title>
        <authorList>
            <consortium name="The Broad Institute Genomics Platform"/>
            <consortium name="The Broad Institute Genome Sequencing Center for Infectious Disease"/>
            <person name="Wu L."/>
            <person name="Ma J."/>
        </authorList>
    </citation>
    <scope>NUCLEOTIDE SEQUENCE [LARGE SCALE GENOMIC DNA]</scope>
    <source>
        <strain evidence="5">KCTC 52925</strain>
    </source>
</reference>
<feature type="transmembrane region" description="Helical" evidence="1">
    <location>
        <begin position="312"/>
        <end position="333"/>
    </location>
</feature>
<dbReference type="InterPro" id="IPR029044">
    <property type="entry name" value="Nucleotide-diphossugar_trans"/>
</dbReference>
<organism evidence="4 5">
    <name type="scientific">Christiangramia antarctica</name>
    <dbReference type="NCBI Taxonomy" id="2058158"/>
    <lineage>
        <taxon>Bacteria</taxon>
        <taxon>Pseudomonadati</taxon>
        <taxon>Bacteroidota</taxon>
        <taxon>Flavobacteriia</taxon>
        <taxon>Flavobacteriales</taxon>
        <taxon>Flavobacteriaceae</taxon>
        <taxon>Christiangramia</taxon>
    </lineage>
</organism>
<sequence>MENQPIFQTRFAQLNCCVIVPTYNNGSSLQEFLTNLKIYTDSIIVVNDGSTDETEEILKNHPELHHQTHLINKGKGSALRTAFKYAQELGFDYAISIDSDGQHYPDDLNVFLIELEKRKASGPPLLLVGDRNMGQDDIPGKSSKGNRFSNFWYMVVTGEELNDTQSGFRLYPLKIVNSLKLITWKFELEIEVIVKACWKGAEVRNIPIKVLYPEGRVTHFRPFWDIVRIVVLYMWFVLVSFFYIHPRNKYRDFRKKGLRKFWKEDVLKSEEPAYKKAGAIALGVFVGISPFWGLHTLLVFSLAATFRLNKVLAFLFSNISIPPLIPFIIYASYQMGSLITGEGFNWNLKLDHFKSGKDVFEGVWQYVIGSLSLAIISAICLWIVFYFLFSVLNQKRVVKP</sequence>
<gene>
    <name evidence="4" type="ORF">ACFSYS_00230</name>
</gene>
<keyword evidence="1" id="KW-1133">Transmembrane helix</keyword>
<accession>A0ABW5WZ87</accession>
<dbReference type="PANTHER" id="PTHR48090">
    <property type="entry name" value="UNDECAPRENYL-PHOSPHATE 4-DEOXY-4-FORMAMIDO-L-ARABINOSE TRANSFERASE-RELATED"/>
    <property type="match status" value="1"/>
</dbReference>
<protein>
    <submittedName>
        <fullName evidence="4">DUF2062 domain-containing protein</fullName>
    </submittedName>
</protein>
<dbReference type="InterPro" id="IPR018639">
    <property type="entry name" value="DUF2062"/>
</dbReference>
<dbReference type="InterPro" id="IPR050256">
    <property type="entry name" value="Glycosyltransferase_2"/>
</dbReference>
<dbReference type="PANTHER" id="PTHR48090:SF7">
    <property type="entry name" value="RFBJ PROTEIN"/>
    <property type="match status" value="1"/>
</dbReference>
<evidence type="ECO:0000313" key="4">
    <source>
        <dbReference type="EMBL" id="MFD2831690.1"/>
    </source>
</evidence>
<dbReference type="SUPFAM" id="SSF53448">
    <property type="entry name" value="Nucleotide-diphospho-sugar transferases"/>
    <property type="match status" value="1"/>
</dbReference>
<dbReference type="Pfam" id="PF00535">
    <property type="entry name" value="Glycos_transf_2"/>
    <property type="match status" value="1"/>
</dbReference>
<comment type="caution">
    <text evidence="4">The sequence shown here is derived from an EMBL/GenBank/DDBJ whole genome shotgun (WGS) entry which is preliminary data.</text>
</comment>
<feature type="transmembrane region" description="Helical" evidence="1">
    <location>
        <begin position="277"/>
        <end position="300"/>
    </location>
</feature>
<evidence type="ECO:0000259" key="2">
    <source>
        <dbReference type="Pfam" id="PF00535"/>
    </source>
</evidence>
<feature type="domain" description="Glycosyltransferase 2-like" evidence="2">
    <location>
        <begin position="17"/>
        <end position="120"/>
    </location>
</feature>
<feature type="transmembrane region" description="Helical" evidence="1">
    <location>
        <begin position="363"/>
        <end position="389"/>
    </location>
</feature>
<name>A0ABW5WZ87_9FLAO</name>
<feature type="domain" description="DUF2062" evidence="3">
    <location>
        <begin position="265"/>
        <end position="396"/>
    </location>
</feature>
<keyword evidence="1" id="KW-0472">Membrane</keyword>
<evidence type="ECO:0000256" key="1">
    <source>
        <dbReference type="SAM" id="Phobius"/>
    </source>
</evidence>
<dbReference type="Proteomes" id="UP001597438">
    <property type="component" value="Unassembled WGS sequence"/>
</dbReference>
<dbReference type="CDD" id="cd04179">
    <property type="entry name" value="DPM_DPG-synthase_like"/>
    <property type="match status" value="1"/>
</dbReference>
<dbReference type="Gene3D" id="3.90.550.10">
    <property type="entry name" value="Spore Coat Polysaccharide Biosynthesis Protein SpsA, Chain A"/>
    <property type="match status" value="1"/>
</dbReference>
<dbReference type="InterPro" id="IPR001173">
    <property type="entry name" value="Glyco_trans_2-like"/>
</dbReference>
<feature type="transmembrane region" description="Helical" evidence="1">
    <location>
        <begin position="226"/>
        <end position="244"/>
    </location>
</feature>
<dbReference type="EMBL" id="JBHUOJ010000001">
    <property type="protein sequence ID" value="MFD2831690.1"/>
    <property type="molecule type" value="Genomic_DNA"/>
</dbReference>
<evidence type="ECO:0000313" key="5">
    <source>
        <dbReference type="Proteomes" id="UP001597438"/>
    </source>
</evidence>
<evidence type="ECO:0000259" key="3">
    <source>
        <dbReference type="Pfam" id="PF09835"/>
    </source>
</evidence>